<dbReference type="GO" id="GO:0004222">
    <property type="term" value="F:metalloendopeptidase activity"/>
    <property type="evidence" value="ECO:0007669"/>
    <property type="project" value="TreeGrafter"/>
</dbReference>
<keyword evidence="3" id="KW-1185">Reference proteome</keyword>
<dbReference type="SUPFAM" id="SSF51261">
    <property type="entry name" value="Duplicated hybrid motif"/>
    <property type="match status" value="1"/>
</dbReference>
<reference evidence="3" key="1">
    <citation type="submission" date="2019-01" db="EMBL/GenBank/DDBJ databases">
        <title>Cytophagaceae bacterium strain CAR-16.</title>
        <authorList>
            <person name="Chen W.-M."/>
        </authorList>
    </citation>
    <scope>NUCLEOTIDE SEQUENCE [LARGE SCALE GENOMIC DNA]</scope>
    <source>
        <strain evidence="3">LLJ-11</strain>
    </source>
</reference>
<accession>A0A4Q1K0H4</accession>
<organism evidence="2 3">
    <name type="scientific">Flavobacterium amnicola</name>
    <dbReference type="NCBI Taxonomy" id="2506422"/>
    <lineage>
        <taxon>Bacteria</taxon>
        <taxon>Pseudomonadati</taxon>
        <taxon>Bacteroidota</taxon>
        <taxon>Flavobacteriia</taxon>
        <taxon>Flavobacteriales</taxon>
        <taxon>Flavobacteriaceae</taxon>
        <taxon>Flavobacterium</taxon>
    </lineage>
</organism>
<dbReference type="Gene3D" id="2.70.70.10">
    <property type="entry name" value="Glucose Permease (Domain IIA)"/>
    <property type="match status" value="1"/>
</dbReference>
<proteinExistence type="predicted"/>
<dbReference type="OrthoDB" id="9810477at2"/>
<gene>
    <name evidence="2" type="ORF">EQG63_09375</name>
</gene>
<dbReference type="Pfam" id="PF01551">
    <property type="entry name" value="Peptidase_M23"/>
    <property type="match status" value="2"/>
</dbReference>
<protein>
    <submittedName>
        <fullName evidence="2">M23 family metallopeptidase</fullName>
    </submittedName>
</protein>
<evidence type="ECO:0000313" key="3">
    <source>
        <dbReference type="Proteomes" id="UP000290283"/>
    </source>
</evidence>
<dbReference type="RefSeq" id="WP_129436118.1">
    <property type="nucleotide sequence ID" value="NZ_SBKO01000004.1"/>
</dbReference>
<name>A0A4Q1K0H4_9FLAO</name>
<dbReference type="Proteomes" id="UP000290283">
    <property type="component" value="Unassembled WGS sequence"/>
</dbReference>
<dbReference type="InterPro" id="IPR016047">
    <property type="entry name" value="M23ase_b-sheet_dom"/>
</dbReference>
<dbReference type="CDD" id="cd12797">
    <property type="entry name" value="M23_peptidase"/>
    <property type="match status" value="1"/>
</dbReference>
<dbReference type="InterPro" id="IPR011055">
    <property type="entry name" value="Dup_hybrid_motif"/>
</dbReference>
<dbReference type="EMBL" id="SBKO01000004">
    <property type="protein sequence ID" value="RXR17690.1"/>
    <property type="molecule type" value="Genomic_DNA"/>
</dbReference>
<sequence>MRFIYAFILVSAVGFAQDKYPKDYFGSPLDIPLNIAGSFGELRPNHFHSGIDFRTQQKEGFPVYATADGFISRLNVSLFGYGKCLYIDHPNGFTSVYAHLQSMAPKIQKIAVETQYAEKSYTIEIRPKADEIPVKKGELIGYTGNTGGSSGPHLHFEIRDTKSEFVINPFFFGYNEKVKDTKAPIISGLMAYSFGDTSNVNGSEKPVNIPLTLQPDGTFLAGKIVANGKIGFGLNAHDISDFNYGKNGIFKLEAFLNGVPYYGYEFDTFSFDETKHINCFIDYPKYKETRQRYQKLFVGYIYPQSIIKTMKNQGILNVSNNLTMNYKIVVHDFHGNENTINIPITFGELPVTEHKEVNKTPYFLKCLNEHSYAKDNFSIFIPENTFYEDFYVKFDVINDELFLNDEFIAMNNPITISYDATTIPMDAREKMFIANVDDGKIEYNATFKKENTFSIKVKKLGKFLLAKDETAPKIYNPNFKEGDTLDKQKTVKISISDDLSGIKEYNAYLNDKWILMEYETKLNRLTHYLSDDIFINGRNDFKIIVKDNMGNSTTFESYFIKTK</sequence>
<comment type="caution">
    <text evidence="2">The sequence shown here is derived from an EMBL/GenBank/DDBJ whole genome shotgun (WGS) entry which is preliminary data.</text>
</comment>
<evidence type="ECO:0000259" key="1">
    <source>
        <dbReference type="Pfam" id="PF01551"/>
    </source>
</evidence>
<dbReference type="PANTHER" id="PTHR21666:SF285">
    <property type="entry name" value="M23 FAMILY METALLOPEPTIDASE"/>
    <property type="match status" value="1"/>
</dbReference>
<dbReference type="AlphaFoldDB" id="A0A4Q1K0H4"/>
<feature type="domain" description="M23ase beta-sheet core" evidence="1">
    <location>
        <begin position="133"/>
        <end position="163"/>
    </location>
</feature>
<dbReference type="PANTHER" id="PTHR21666">
    <property type="entry name" value="PEPTIDASE-RELATED"/>
    <property type="match status" value="1"/>
</dbReference>
<feature type="domain" description="M23ase beta-sheet core" evidence="1">
    <location>
        <begin position="47"/>
        <end position="104"/>
    </location>
</feature>
<dbReference type="InterPro" id="IPR050570">
    <property type="entry name" value="Cell_wall_metabolism_enzyme"/>
</dbReference>
<evidence type="ECO:0000313" key="2">
    <source>
        <dbReference type="EMBL" id="RXR17690.1"/>
    </source>
</evidence>